<dbReference type="InterPro" id="IPR058792">
    <property type="entry name" value="Beta-barrel_RND_2"/>
</dbReference>
<keyword evidence="7" id="KW-1185">Reference proteome</keyword>
<comment type="caution">
    <text evidence="6">The sequence shown here is derived from an EMBL/GenBank/DDBJ whole genome shotgun (WGS) entry which is preliminary data.</text>
</comment>
<dbReference type="NCBIfam" id="TIGR01730">
    <property type="entry name" value="RND_mfp"/>
    <property type="match status" value="1"/>
</dbReference>
<dbReference type="Pfam" id="PF25973">
    <property type="entry name" value="BSH_CzcB"/>
    <property type="match status" value="1"/>
</dbReference>
<name>A0ABV6IU55_9PROT</name>
<comment type="similarity">
    <text evidence="1">Belongs to the membrane fusion protein (MFP) (TC 8.A.1) family.</text>
</comment>
<evidence type="ECO:0000256" key="3">
    <source>
        <dbReference type="SAM" id="Coils"/>
    </source>
</evidence>
<dbReference type="InterPro" id="IPR051909">
    <property type="entry name" value="MFP_Cation_Efflux"/>
</dbReference>
<dbReference type="Gene3D" id="1.10.287.470">
    <property type="entry name" value="Helix hairpin bin"/>
    <property type="match status" value="1"/>
</dbReference>
<dbReference type="Pfam" id="PF25954">
    <property type="entry name" value="Beta-barrel_RND_2"/>
    <property type="match status" value="1"/>
</dbReference>
<dbReference type="Proteomes" id="UP001589789">
    <property type="component" value="Unassembled WGS sequence"/>
</dbReference>
<dbReference type="EMBL" id="JBHLVZ010000025">
    <property type="protein sequence ID" value="MFC0386143.1"/>
    <property type="molecule type" value="Genomic_DNA"/>
</dbReference>
<dbReference type="PANTHER" id="PTHR30097">
    <property type="entry name" value="CATION EFFLUX SYSTEM PROTEIN CUSB"/>
    <property type="match status" value="1"/>
</dbReference>
<dbReference type="InterPro" id="IPR058647">
    <property type="entry name" value="BSH_CzcB-like"/>
</dbReference>
<reference evidence="6 7" key="1">
    <citation type="submission" date="2024-09" db="EMBL/GenBank/DDBJ databases">
        <authorList>
            <person name="Sun Q."/>
            <person name="Mori K."/>
        </authorList>
    </citation>
    <scope>NUCLEOTIDE SEQUENCE [LARGE SCALE GENOMIC DNA]</scope>
    <source>
        <strain evidence="6 7">CCM 7468</strain>
    </source>
</reference>
<keyword evidence="2" id="KW-0813">Transport</keyword>
<keyword evidence="3" id="KW-0175">Coiled coil</keyword>
<evidence type="ECO:0000259" key="4">
    <source>
        <dbReference type="Pfam" id="PF25954"/>
    </source>
</evidence>
<dbReference type="InterPro" id="IPR006143">
    <property type="entry name" value="RND_pump_MFP"/>
</dbReference>
<feature type="domain" description="CusB-like beta-barrel" evidence="4">
    <location>
        <begin position="297"/>
        <end position="371"/>
    </location>
</feature>
<dbReference type="Gene3D" id="2.40.420.20">
    <property type="match status" value="1"/>
</dbReference>
<dbReference type="Gene3D" id="2.40.30.170">
    <property type="match status" value="1"/>
</dbReference>
<organism evidence="6 7">
    <name type="scientific">Muricoccus vinaceus</name>
    <dbReference type="NCBI Taxonomy" id="424704"/>
    <lineage>
        <taxon>Bacteria</taxon>
        <taxon>Pseudomonadati</taxon>
        <taxon>Pseudomonadota</taxon>
        <taxon>Alphaproteobacteria</taxon>
        <taxon>Acetobacterales</taxon>
        <taxon>Roseomonadaceae</taxon>
        <taxon>Muricoccus</taxon>
    </lineage>
</organism>
<evidence type="ECO:0000256" key="2">
    <source>
        <dbReference type="ARBA" id="ARBA00022448"/>
    </source>
</evidence>
<evidence type="ECO:0000259" key="5">
    <source>
        <dbReference type="Pfam" id="PF25973"/>
    </source>
</evidence>
<dbReference type="PANTHER" id="PTHR30097:SF15">
    <property type="entry name" value="CATION EFFLUX SYSTEM PROTEIN CUSB"/>
    <property type="match status" value="1"/>
</dbReference>
<sequence>MNMLTPPQLAEAAAITPLDAKTLDSASPLPPAPASGAPARRRLPLMLAGIAVLGLGGAYAYKELGGQAAPGVISPAQAASNTGRLADGSFRLSPTESKLLRVEPVAARAFRPERVAEGRISFNEERSTPVFAPFTGRVVRALAQPGQQVQAGDVLFEIETTDLTGAANDLLASLDAAGKARTQVELFRRNETRQRDLFAAKAAARRDLEQAQADLANALSDQRTAEATLAAARDRLRVLGRDAAAIAEIERTRHVNAVVAVTAPLAGTVVQRRIGPGQWLNAGGSDPIYTIADLSQMWLVAGVREMDAPMVRVGQTVQVSVDALPGRSFDARIENVANSLDATTRRLTVRAAVQDPDHLLKPEMFASFRIAVGDSSDALAVPAGALIYRGANTSLWEALGDDRFIMRRVRTGLQADGMVQVTEGLDRNARIVTGGALFIDRAAQD</sequence>
<gene>
    <name evidence="6" type="ORF">ACFFIC_11395</name>
</gene>
<evidence type="ECO:0000313" key="6">
    <source>
        <dbReference type="EMBL" id="MFC0386143.1"/>
    </source>
</evidence>
<dbReference type="SUPFAM" id="SSF111369">
    <property type="entry name" value="HlyD-like secretion proteins"/>
    <property type="match status" value="1"/>
</dbReference>
<feature type="coiled-coil region" evidence="3">
    <location>
        <begin position="201"/>
        <end position="228"/>
    </location>
</feature>
<dbReference type="RefSeq" id="WP_377050324.1">
    <property type="nucleotide sequence ID" value="NZ_JBHLVZ010000025.1"/>
</dbReference>
<feature type="domain" description="CzcB-like barrel-sandwich hybrid" evidence="5">
    <location>
        <begin position="129"/>
        <end position="293"/>
    </location>
</feature>
<protein>
    <submittedName>
        <fullName evidence="6">Efflux RND transporter periplasmic adaptor subunit</fullName>
    </submittedName>
</protein>
<accession>A0ABV6IU55</accession>
<evidence type="ECO:0000313" key="7">
    <source>
        <dbReference type="Proteomes" id="UP001589789"/>
    </source>
</evidence>
<evidence type="ECO:0000256" key="1">
    <source>
        <dbReference type="ARBA" id="ARBA00009477"/>
    </source>
</evidence>
<proteinExistence type="inferred from homology"/>
<dbReference type="Gene3D" id="2.40.50.100">
    <property type="match status" value="1"/>
</dbReference>